<name>A0A437UQ63_ENTAV</name>
<proteinExistence type="predicted"/>
<dbReference type="Proteomes" id="UP000288388">
    <property type="component" value="Unassembled WGS sequence"/>
</dbReference>
<reference evidence="1 2" key="1">
    <citation type="submission" date="2018-12" db="EMBL/GenBank/DDBJ databases">
        <title>A novel vanA-carrying plasmid in a clinical isolate of Enterococcus avium.</title>
        <authorList>
            <person name="Bernasconi O.J."/>
            <person name="Luzzaro F."/>
            <person name="Endimiani A."/>
        </authorList>
    </citation>
    <scope>NUCLEOTIDE SEQUENCE [LARGE SCALE GENOMIC DNA]</scope>
    <source>
        <strain evidence="1 2">LC0559/18</strain>
    </source>
</reference>
<protein>
    <submittedName>
        <fullName evidence="1">Uncharacterized protein</fullName>
    </submittedName>
</protein>
<evidence type="ECO:0000313" key="2">
    <source>
        <dbReference type="Proteomes" id="UP000288388"/>
    </source>
</evidence>
<accession>A0A437UQ63</accession>
<dbReference type="RefSeq" id="WP_016179217.1">
    <property type="nucleotide sequence ID" value="NZ_CAAKNX010000181.1"/>
</dbReference>
<organism evidence="1 2">
    <name type="scientific">Enterococcus avium</name>
    <name type="common">Streptococcus avium</name>
    <dbReference type="NCBI Taxonomy" id="33945"/>
    <lineage>
        <taxon>Bacteria</taxon>
        <taxon>Bacillati</taxon>
        <taxon>Bacillota</taxon>
        <taxon>Bacilli</taxon>
        <taxon>Lactobacillales</taxon>
        <taxon>Enterococcaceae</taxon>
        <taxon>Enterococcus</taxon>
    </lineage>
</organism>
<comment type="caution">
    <text evidence="1">The sequence shown here is derived from an EMBL/GenBank/DDBJ whole genome shotgun (WGS) entry which is preliminary data.</text>
</comment>
<dbReference type="AlphaFoldDB" id="A0A437UQ63"/>
<evidence type="ECO:0000313" key="1">
    <source>
        <dbReference type="EMBL" id="RVU95752.1"/>
    </source>
</evidence>
<sequence>MSDFLIWYEHDQFQEFHQLIESVLTTVKPKNEPFGGLPKEMKRKYKNEPVMYQRYVKQRVRYINEREQQRQRFINWCSKKVIEQFTQLYPEVGRVQIVSETIFGLNQLFLEHYESQTTYSLEINF</sequence>
<dbReference type="EMBL" id="RYZS01000001">
    <property type="protein sequence ID" value="RVU95752.1"/>
    <property type="molecule type" value="Genomic_DNA"/>
</dbReference>
<gene>
    <name evidence="1" type="ORF">EK398_13345</name>
</gene>